<dbReference type="PANTHER" id="PTHR24384:SF189">
    <property type="entry name" value="C2H2-TYPE DOMAIN-CONTAINING PROTEIN-RELATED"/>
    <property type="match status" value="1"/>
</dbReference>
<dbReference type="GO" id="GO:0008270">
    <property type="term" value="F:zinc ion binding"/>
    <property type="evidence" value="ECO:0007669"/>
    <property type="project" value="UniProtKB-UniRule"/>
</dbReference>
<feature type="binding site" evidence="11">
    <location>
        <position position="47"/>
    </location>
    <ligand>
        <name>Zn(2+)</name>
        <dbReference type="ChEBI" id="CHEBI:29105"/>
    </ligand>
</feature>
<gene>
    <name evidence="15" type="ORF">CINC_LOCUS7362</name>
</gene>
<dbReference type="Pfam" id="PF12171">
    <property type="entry name" value="zf-C2H2_jaz"/>
    <property type="match status" value="1"/>
</dbReference>
<feature type="compositionally biased region" description="Basic and acidic residues" evidence="12">
    <location>
        <begin position="112"/>
        <end position="161"/>
    </location>
</feature>
<feature type="domain" description="C2H2-type" evidence="13">
    <location>
        <begin position="557"/>
        <end position="585"/>
    </location>
</feature>
<evidence type="ECO:0000259" key="14">
    <source>
        <dbReference type="PROSITE" id="PS51915"/>
    </source>
</evidence>
<comment type="subcellular location">
    <subcellularLocation>
        <location evidence="1">Nucleus</location>
    </subcellularLocation>
</comment>
<protein>
    <submittedName>
        <fullName evidence="15">Uncharacterized protein</fullName>
    </submittedName>
</protein>
<organism evidence="15 16">
    <name type="scientific">Chrysodeixis includens</name>
    <name type="common">Soybean looper</name>
    <name type="synonym">Pseudoplusia includens</name>
    <dbReference type="NCBI Taxonomy" id="689277"/>
    <lineage>
        <taxon>Eukaryota</taxon>
        <taxon>Metazoa</taxon>
        <taxon>Ecdysozoa</taxon>
        <taxon>Arthropoda</taxon>
        <taxon>Hexapoda</taxon>
        <taxon>Insecta</taxon>
        <taxon>Pterygota</taxon>
        <taxon>Neoptera</taxon>
        <taxon>Endopterygota</taxon>
        <taxon>Lepidoptera</taxon>
        <taxon>Glossata</taxon>
        <taxon>Ditrysia</taxon>
        <taxon>Noctuoidea</taxon>
        <taxon>Noctuidae</taxon>
        <taxon>Plusiinae</taxon>
        <taxon>Chrysodeixis</taxon>
    </lineage>
</organism>
<dbReference type="InterPro" id="IPR050752">
    <property type="entry name" value="C2H2-ZF_domain"/>
</dbReference>
<evidence type="ECO:0000256" key="6">
    <source>
        <dbReference type="ARBA" id="ARBA00023015"/>
    </source>
</evidence>
<keyword evidence="4 10" id="KW-0863">Zinc-finger</keyword>
<feature type="domain" description="C2H2-type" evidence="13">
    <location>
        <begin position="353"/>
        <end position="380"/>
    </location>
</feature>
<sequence>MSHLKVCRICLRTKAKMYHFTLHQLRNYYEEVTDLKMDKDGLPKYFCFECTAMLCKYHKFKEKCLTAQRELKKLLWSGPISSSSLSLIDRVSKNLTSSIGVVEKSKRVKTYNVKDKTEKPPETEENKVDYDSDTSMDDKNLSEIKNESKSDDKINVDENNKSIKEEIPSMVVFSAEINSESFAGYKTETQDEESDHQMLDTEIQSNTEQISESDDKEKKNKRKKKKKFEVDADKIDLDPNHWVKINLNEEEALFEFKARAQDSKYLAATYKCEFCFKWFSKEDIMRRHLKLRHNESAGPNDCPFCHMRYRLKNMLSRHIVQHYTKYKCLRCDLVCPLKNTALFHNDYHNGVIRKCKHCGVEFRHVSTYYTHLRAHRSEHVCTLCGACFVSVKGLSMHKKIKHVDTVTHPEEEQSYCERCDIRFETQRAYEEHLSHSAMHAEGVDDTPAQSTSKHTMKSLTKYPRKAIECPLCNKTFSTQTAYKKHIETEHKDSPIVRDEQRHVCEICGASLAANSVASHMNTHTREKIYTCGTCGMQFNSKSSANRHKLTHTGEKPYGCSLCDKRFTQKGSMQLHYRTFHLKEPYPKRNRTKKGESSDETSLLDYYRNERDSKKNLKVNRWR</sequence>
<evidence type="ECO:0000256" key="7">
    <source>
        <dbReference type="ARBA" id="ARBA00023125"/>
    </source>
</evidence>
<feature type="compositionally biased region" description="Basic and acidic residues" evidence="12">
    <location>
        <begin position="583"/>
        <end position="596"/>
    </location>
</feature>
<keyword evidence="9" id="KW-0539">Nucleus</keyword>
<dbReference type="SMART" id="SM00355">
    <property type="entry name" value="ZnF_C2H2"/>
    <property type="match status" value="10"/>
</dbReference>
<dbReference type="PANTHER" id="PTHR24384">
    <property type="entry name" value="FINGER PUTATIVE TRANSCRIPTION FACTOR FAMILY-RELATED"/>
    <property type="match status" value="1"/>
</dbReference>
<name>A0A9P0FXI7_CHRIL</name>
<dbReference type="Gene3D" id="3.30.160.60">
    <property type="entry name" value="Classic Zinc Finger"/>
    <property type="match status" value="5"/>
</dbReference>
<reference evidence="15" key="1">
    <citation type="submission" date="2021-12" db="EMBL/GenBank/DDBJ databases">
        <authorList>
            <person name="King R."/>
        </authorList>
    </citation>
    <scope>NUCLEOTIDE SEQUENCE</scope>
</reference>
<dbReference type="InterPro" id="IPR022755">
    <property type="entry name" value="Znf_C2H2_jaz"/>
</dbReference>
<dbReference type="PROSITE" id="PS00028">
    <property type="entry name" value="ZINC_FINGER_C2H2_1"/>
    <property type="match status" value="7"/>
</dbReference>
<evidence type="ECO:0000256" key="4">
    <source>
        <dbReference type="ARBA" id="ARBA00022771"/>
    </source>
</evidence>
<keyword evidence="5 11" id="KW-0862">Zinc</keyword>
<evidence type="ECO:0000313" key="16">
    <source>
        <dbReference type="Proteomes" id="UP001154114"/>
    </source>
</evidence>
<dbReference type="OrthoDB" id="6365676at2759"/>
<dbReference type="SUPFAM" id="SSF57667">
    <property type="entry name" value="beta-beta-alpha zinc fingers"/>
    <property type="match status" value="4"/>
</dbReference>
<dbReference type="Pfam" id="PF07776">
    <property type="entry name" value="zf-AD"/>
    <property type="match status" value="1"/>
</dbReference>
<keyword evidence="6" id="KW-0805">Transcription regulation</keyword>
<dbReference type="GO" id="GO:0000978">
    <property type="term" value="F:RNA polymerase II cis-regulatory region sequence-specific DNA binding"/>
    <property type="evidence" value="ECO:0007669"/>
    <property type="project" value="TreeGrafter"/>
</dbReference>
<dbReference type="EMBL" id="LR824026">
    <property type="protein sequence ID" value="CAH0596874.1"/>
    <property type="molecule type" value="Genomic_DNA"/>
</dbReference>
<accession>A0A9P0FXI7</accession>
<dbReference type="FunFam" id="3.30.160.60:FF:000130">
    <property type="entry name" value="Spalt-like transcription factor 4"/>
    <property type="match status" value="1"/>
</dbReference>
<dbReference type="SMART" id="SM00868">
    <property type="entry name" value="zf-AD"/>
    <property type="match status" value="1"/>
</dbReference>
<evidence type="ECO:0000256" key="3">
    <source>
        <dbReference type="ARBA" id="ARBA00022737"/>
    </source>
</evidence>
<feature type="binding site" evidence="11">
    <location>
        <position position="50"/>
    </location>
    <ligand>
        <name>Zn(2+)</name>
        <dbReference type="ChEBI" id="CHEBI:29105"/>
    </ligand>
</feature>
<feature type="domain" description="C2H2-type" evidence="13">
    <location>
        <begin position="270"/>
        <end position="298"/>
    </location>
</feature>
<evidence type="ECO:0000256" key="8">
    <source>
        <dbReference type="ARBA" id="ARBA00023163"/>
    </source>
</evidence>
<dbReference type="GO" id="GO:0000981">
    <property type="term" value="F:DNA-binding transcription factor activity, RNA polymerase II-specific"/>
    <property type="evidence" value="ECO:0007669"/>
    <property type="project" value="TreeGrafter"/>
</dbReference>
<evidence type="ECO:0000256" key="12">
    <source>
        <dbReference type="SAM" id="MobiDB-lite"/>
    </source>
</evidence>
<evidence type="ECO:0000256" key="11">
    <source>
        <dbReference type="PROSITE-ProRule" id="PRU01263"/>
    </source>
</evidence>
<dbReference type="PROSITE" id="PS50157">
    <property type="entry name" value="ZINC_FINGER_C2H2_2"/>
    <property type="match status" value="6"/>
</dbReference>
<evidence type="ECO:0000313" key="15">
    <source>
        <dbReference type="EMBL" id="CAH0596874.1"/>
    </source>
</evidence>
<evidence type="ECO:0000256" key="1">
    <source>
        <dbReference type="ARBA" id="ARBA00004123"/>
    </source>
</evidence>
<proteinExistence type="predicted"/>
<dbReference type="InterPro" id="IPR036236">
    <property type="entry name" value="Znf_C2H2_sf"/>
</dbReference>
<evidence type="ECO:0000259" key="13">
    <source>
        <dbReference type="PROSITE" id="PS50157"/>
    </source>
</evidence>
<keyword evidence="3" id="KW-0677">Repeat</keyword>
<keyword evidence="8" id="KW-0804">Transcription</keyword>
<dbReference type="SUPFAM" id="SSF57716">
    <property type="entry name" value="Glucocorticoid receptor-like (DNA-binding domain)"/>
    <property type="match status" value="1"/>
</dbReference>
<feature type="domain" description="ZAD" evidence="14">
    <location>
        <begin position="5"/>
        <end position="74"/>
    </location>
</feature>
<feature type="region of interest" description="Disordered" evidence="12">
    <location>
        <begin position="583"/>
        <end position="609"/>
    </location>
</feature>
<feature type="region of interest" description="Disordered" evidence="12">
    <location>
        <begin position="203"/>
        <end position="225"/>
    </location>
</feature>
<evidence type="ECO:0000256" key="10">
    <source>
        <dbReference type="PROSITE-ProRule" id="PRU00042"/>
    </source>
</evidence>
<keyword evidence="2 11" id="KW-0479">Metal-binding</keyword>
<evidence type="ECO:0000256" key="9">
    <source>
        <dbReference type="ARBA" id="ARBA00023242"/>
    </source>
</evidence>
<evidence type="ECO:0000256" key="5">
    <source>
        <dbReference type="ARBA" id="ARBA00022833"/>
    </source>
</evidence>
<dbReference type="Proteomes" id="UP001154114">
    <property type="component" value="Chromosome 23"/>
</dbReference>
<dbReference type="InterPro" id="IPR012934">
    <property type="entry name" value="Znf_AD"/>
</dbReference>
<dbReference type="PROSITE" id="PS51915">
    <property type="entry name" value="ZAD"/>
    <property type="match status" value="1"/>
</dbReference>
<feature type="binding site" evidence="11">
    <location>
        <position position="7"/>
    </location>
    <ligand>
        <name>Zn(2+)</name>
        <dbReference type="ChEBI" id="CHEBI:29105"/>
    </ligand>
</feature>
<dbReference type="InterPro" id="IPR013087">
    <property type="entry name" value="Znf_C2H2_type"/>
</dbReference>
<dbReference type="AlphaFoldDB" id="A0A9P0FXI7"/>
<evidence type="ECO:0000256" key="2">
    <source>
        <dbReference type="ARBA" id="ARBA00022723"/>
    </source>
</evidence>
<feature type="region of interest" description="Disordered" evidence="12">
    <location>
        <begin position="110"/>
        <end position="161"/>
    </location>
</feature>
<feature type="domain" description="C2H2-type" evidence="13">
    <location>
        <begin position="467"/>
        <end position="494"/>
    </location>
</feature>
<feature type="domain" description="C2H2-type" evidence="13">
    <location>
        <begin position="379"/>
        <end position="413"/>
    </location>
</feature>
<keyword evidence="7" id="KW-0238">DNA-binding</keyword>
<dbReference type="Pfam" id="PF00096">
    <property type="entry name" value="zf-C2H2"/>
    <property type="match status" value="2"/>
</dbReference>
<feature type="binding site" evidence="11">
    <location>
        <position position="10"/>
    </location>
    <ligand>
        <name>Zn(2+)</name>
        <dbReference type="ChEBI" id="CHEBI:29105"/>
    </ligand>
</feature>
<keyword evidence="16" id="KW-1185">Reference proteome</keyword>
<dbReference type="GO" id="GO:0005634">
    <property type="term" value="C:nucleus"/>
    <property type="evidence" value="ECO:0007669"/>
    <property type="project" value="UniProtKB-SubCell"/>
</dbReference>
<dbReference type="FunFam" id="3.30.160.60:FF:002343">
    <property type="entry name" value="Zinc finger protein 33A"/>
    <property type="match status" value="1"/>
</dbReference>
<feature type="domain" description="C2H2-type" evidence="13">
    <location>
        <begin position="529"/>
        <end position="556"/>
    </location>
</feature>